<evidence type="ECO:0000313" key="2">
    <source>
        <dbReference type="Proteomes" id="UP000319499"/>
    </source>
</evidence>
<evidence type="ECO:0000313" key="1">
    <source>
        <dbReference type="EMBL" id="TWP26814.1"/>
    </source>
</evidence>
<comment type="caution">
    <text evidence="1">The sequence shown here is derived from an EMBL/GenBank/DDBJ whole genome shotgun (WGS) entry which is preliminary data.</text>
</comment>
<dbReference type="RefSeq" id="WP_146293364.1">
    <property type="nucleotide sequence ID" value="NZ_SELH01000025.1"/>
</dbReference>
<protein>
    <submittedName>
        <fullName evidence="1">Tetratricopeptide repeat protein</fullName>
    </submittedName>
</protein>
<dbReference type="SUPFAM" id="SSF48452">
    <property type="entry name" value="TPR-like"/>
    <property type="match status" value="1"/>
</dbReference>
<accession>A0A563DAK4</accession>
<proteinExistence type="predicted"/>
<dbReference type="Gene3D" id="1.25.40.10">
    <property type="entry name" value="Tetratricopeptide repeat domain"/>
    <property type="match status" value="1"/>
</dbReference>
<reference evidence="1 2" key="1">
    <citation type="submission" date="2019-02" db="EMBL/GenBank/DDBJ databases">
        <title>Apibacter muscae sp. nov.: a novel member of the house fly microbiota.</title>
        <authorList>
            <person name="Park R."/>
        </authorList>
    </citation>
    <scope>NUCLEOTIDE SEQUENCE [LARGE SCALE GENOMIC DNA]</scope>
    <source>
        <strain evidence="1 2">AL1</strain>
    </source>
</reference>
<dbReference type="EMBL" id="SELH01000025">
    <property type="protein sequence ID" value="TWP26814.1"/>
    <property type="molecule type" value="Genomic_DNA"/>
</dbReference>
<dbReference type="InterPro" id="IPR011990">
    <property type="entry name" value="TPR-like_helical_dom_sf"/>
</dbReference>
<keyword evidence="2" id="KW-1185">Reference proteome</keyword>
<name>A0A563DAK4_9FLAO</name>
<dbReference type="AlphaFoldDB" id="A0A563DAK4"/>
<sequence>MEKNIEKENLNKIYFYMREGYDDYEFYNFKGAISNFEKAIKLIPEPKNSHEFSKRLFTCLAMSLLPSKEYDKAIENYKLALNCVEDRKDSQLQFMIGKYLYESNKKDDAFFYFYKSYELAEEKYFKNHDNKYLLFFLKCKNKNNLKEEHINKTINYKGKTYTQGEWEEFEQKQFEDYAQKHNIPLDDGKPKKSFGFFLDEKDCEY</sequence>
<gene>
    <name evidence="1" type="ORF">ETU09_09645</name>
</gene>
<organism evidence="1 2">
    <name type="scientific">Apibacter muscae</name>
    <dbReference type="NCBI Taxonomy" id="2509004"/>
    <lineage>
        <taxon>Bacteria</taxon>
        <taxon>Pseudomonadati</taxon>
        <taxon>Bacteroidota</taxon>
        <taxon>Flavobacteriia</taxon>
        <taxon>Flavobacteriales</taxon>
        <taxon>Weeksellaceae</taxon>
        <taxon>Apibacter</taxon>
    </lineage>
</organism>
<dbReference type="OrthoDB" id="1329847at2"/>
<dbReference type="Proteomes" id="UP000319499">
    <property type="component" value="Unassembled WGS sequence"/>
</dbReference>